<dbReference type="Proteomes" id="UP000583101">
    <property type="component" value="Unassembled WGS sequence"/>
</dbReference>
<dbReference type="EMBL" id="SNQG01000005">
    <property type="protein sequence ID" value="TEW65097.1"/>
    <property type="molecule type" value="Genomic_DNA"/>
</dbReference>
<name>A0A4Y8A9F6_9SPHI</name>
<dbReference type="OrthoDB" id="571425at2"/>
<organism evidence="2 3">
    <name type="scientific">Mucilaginibacter phyllosphaerae</name>
    <dbReference type="NCBI Taxonomy" id="1812349"/>
    <lineage>
        <taxon>Bacteria</taxon>
        <taxon>Pseudomonadati</taxon>
        <taxon>Bacteroidota</taxon>
        <taxon>Sphingobacteriia</taxon>
        <taxon>Sphingobacteriales</taxon>
        <taxon>Sphingobacteriaceae</taxon>
        <taxon>Mucilaginibacter</taxon>
    </lineage>
</organism>
<dbReference type="Proteomes" id="UP000297248">
    <property type="component" value="Unassembled WGS sequence"/>
</dbReference>
<gene>
    <name evidence="2" type="ORF">E2R65_14370</name>
    <name evidence="1" type="ORF">GGR35_002327</name>
</gene>
<keyword evidence="4" id="KW-1185">Reference proteome</keyword>
<evidence type="ECO:0000313" key="2">
    <source>
        <dbReference type="EMBL" id="TEW65097.1"/>
    </source>
</evidence>
<evidence type="ECO:0000313" key="3">
    <source>
        <dbReference type="Proteomes" id="UP000297248"/>
    </source>
</evidence>
<dbReference type="RefSeq" id="WP_134337172.1">
    <property type="nucleotide sequence ID" value="NZ_BMCZ01000005.1"/>
</dbReference>
<proteinExistence type="predicted"/>
<comment type="caution">
    <text evidence="2">The sequence shown here is derived from an EMBL/GenBank/DDBJ whole genome shotgun (WGS) entry which is preliminary data.</text>
</comment>
<protein>
    <submittedName>
        <fullName evidence="2">Uncharacterized protein</fullName>
    </submittedName>
</protein>
<reference evidence="1 4" key="3">
    <citation type="submission" date="2020-08" db="EMBL/GenBank/DDBJ databases">
        <title>Genomic Encyclopedia of Type Strains, Phase IV (KMG-IV): sequencing the most valuable type-strain genomes for metagenomic binning, comparative biology and taxonomic classification.</title>
        <authorList>
            <person name="Goeker M."/>
        </authorList>
    </citation>
    <scope>NUCLEOTIDE SEQUENCE [LARGE SCALE GENOMIC DNA]</scope>
    <source>
        <strain evidence="1 4">DSM 100995</strain>
    </source>
</reference>
<reference evidence="2 3" key="1">
    <citation type="journal article" date="2016" name="Int. J. Syst. Evol. Microbiol.">
        <title>Proposal of Mucilaginibacter phyllosphaerae sp. nov. isolated from the phyllosphere of Galium album.</title>
        <authorList>
            <person name="Aydogan E.L."/>
            <person name="Busse H.J."/>
            <person name="Moser G."/>
            <person name="Muller C."/>
            <person name="Kampfer P."/>
            <person name="Glaeser S.P."/>
        </authorList>
    </citation>
    <scope>NUCLEOTIDE SEQUENCE [LARGE SCALE GENOMIC DNA]</scope>
    <source>
        <strain evidence="2 3">PP-F2FG21</strain>
    </source>
</reference>
<sequence length="522" mass="59302">MDIFLEVVGYENFPNAISNTGLQAEYNKALCACDMAVFLVFSKVGTFTNQEFDAAMAAFKNKQSPQIWTYFKNEALYPESIREEDIRSLFAFKKKLKDLMHYRTAYNNIDHLKYQFKVELDHKYPSLFAPAPEKHAEEEGPKSEIVDTASKRAYNEVLSFRLFEAIRDKNDRAKELFEIAEMNEILWQHDVAYRKEAKAIIASAYGVLGVQLRKLMAIGAQDNAVENSHTANENQKNYIIICHLTALRAIQLLCFAMLSKLWDEKSKGYLYEAAQVDLVRRFFNTPVEMPLAGYKKLLLTLLAMFDEKQLDYPMIELKNFMVNMQPGSAFITACDSLNAMSRSAYSEEDCKEAENSLTVMLEHLSFLTNYTMESIKNVEYFGLRNIKQYYVHNYTALGCDENTTIDLSKQQDAPLNTYAVLLKNTKIAYQPKLNLFPFIIDANALAAEKGAKIYFYSSTSADGSLKYSFWEDRENVIAITQSPAGGAADVGGAKFNASRSLDVLTLFEDAQRAITGTEQQPL</sequence>
<accession>A0A4Y8A9F6</accession>
<dbReference type="AlphaFoldDB" id="A0A4Y8A9F6"/>
<dbReference type="EMBL" id="JACIEG010000004">
    <property type="protein sequence ID" value="MBB3969714.1"/>
    <property type="molecule type" value="Genomic_DNA"/>
</dbReference>
<reference evidence="2" key="2">
    <citation type="submission" date="2019-03" db="EMBL/GenBank/DDBJ databases">
        <authorList>
            <person name="Yan Y.-Q."/>
            <person name="Du Z.-J."/>
        </authorList>
    </citation>
    <scope>NUCLEOTIDE SEQUENCE</scope>
    <source>
        <strain evidence="2">PP-F2FG21</strain>
    </source>
</reference>
<evidence type="ECO:0000313" key="1">
    <source>
        <dbReference type="EMBL" id="MBB3969714.1"/>
    </source>
</evidence>
<evidence type="ECO:0000313" key="4">
    <source>
        <dbReference type="Proteomes" id="UP000583101"/>
    </source>
</evidence>